<dbReference type="AlphaFoldDB" id="A0A402DI28"/>
<dbReference type="Proteomes" id="UP000289660">
    <property type="component" value="Unassembled WGS sequence"/>
</dbReference>
<comment type="caution">
    <text evidence="1">The sequence shown here is derived from an EMBL/GenBank/DDBJ whole genome shotgun (WGS) entry which is preliminary data.</text>
</comment>
<proteinExistence type="predicted"/>
<accession>A0A402DI28</accession>
<sequence>MMLGLSFFPQHLEQKYYSLELSTTIACFWVAFSRILGSAADTVR</sequence>
<evidence type="ECO:0000313" key="1">
    <source>
        <dbReference type="EMBL" id="GCE61877.1"/>
    </source>
</evidence>
<reference evidence="2" key="1">
    <citation type="submission" date="2018-12" db="EMBL/GenBank/DDBJ databases">
        <title>Genome sequence of Microcystis aeruginosa NIES-4285.</title>
        <authorList>
            <person name="Tanabe Y."/>
        </authorList>
    </citation>
    <scope>NUCLEOTIDE SEQUENCE [LARGE SCALE GENOMIC DNA]</scope>
    <source>
        <strain evidence="2">NIES-4285</strain>
    </source>
</reference>
<gene>
    <name evidence="1" type="ORF">MiAbB_03820</name>
</gene>
<protein>
    <submittedName>
        <fullName evidence="1">Uncharacterized protein</fullName>
    </submittedName>
</protein>
<organism evidence="1 2">
    <name type="scientific">Microcystis aeruginosa NIES-4285</name>
    <dbReference type="NCBI Taxonomy" id="2497681"/>
    <lineage>
        <taxon>Bacteria</taxon>
        <taxon>Bacillati</taxon>
        <taxon>Cyanobacteriota</taxon>
        <taxon>Cyanophyceae</taxon>
        <taxon>Oscillatoriophycideae</taxon>
        <taxon>Chroococcales</taxon>
        <taxon>Microcystaceae</taxon>
        <taxon>Microcystis</taxon>
    </lineage>
</organism>
<dbReference type="EMBL" id="BIFY01000092">
    <property type="protein sequence ID" value="GCE61877.1"/>
    <property type="molecule type" value="Genomic_DNA"/>
</dbReference>
<name>A0A402DI28_MICAE</name>
<evidence type="ECO:0000313" key="2">
    <source>
        <dbReference type="Proteomes" id="UP000289660"/>
    </source>
</evidence>